<dbReference type="HOGENOM" id="CLU_106706_0_0_0"/>
<accession>D8P8S4</accession>
<dbReference type="EMBL" id="FP929003">
    <property type="protein sequence ID" value="CBK43906.1"/>
    <property type="molecule type" value="Genomic_DNA"/>
</dbReference>
<dbReference type="eggNOG" id="COG0637">
    <property type="taxonomic scope" value="Bacteria"/>
</dbReference>
<keyword evidence="1" id="KW-0378">Hydrolase</keyword>
<evidence type="ECO:0000313" key="1">
    <source>
        <dbReference type="EMBL" id="CBK43906.1"/>
    </source>
</evidence>
<evidence type="ECO:0000313" key="2">
    <source>
        <dbReference type="Proteomes" id="UP000001660"/>
    </source>
</evidence>
<dbReference type="Pfam" id="PF00702">
    <property type="entry name" value="Hydrolase"/>
    <property type="match status" value="1"/>
</dbReference>
<keyword evidence="2" id="KW-1185">Reference proteome</keyword>
<dbReference type="KEGG" id="nde:NIDE4241"/>
<protein>
    <submittedName>
        <fullName evidence="1">HAD-like hydrolase, putative purine nucleotidase</fullName>
    </submittedName>
</protein>
<dbReference type="GO" id="GO:0008967">
    <property type="term" value="F:phosphoglycolate phosphatase activity"/>
    <property type="evidence" value="ECO:0007669"/>
    <property type="project" value="TreeGrafter"/>
</dbReference>
<dbReference type="SUPFAM" id="SSF56784">
    <property type="entry name" value="HAD-like"/>
    <property type="match status" value="1"/>
</dbReference>
<dbReference type="InterPro" id="IPR036412">
    <property type="entry name" value="HAD-like_sf"/>
</dbReference>
<sequence length="228" mass="26241">MLSNRSEAAYQSVDWSRIDDVLLDMDGTLLDRHFDNFFFEEELPRRYAAKHALTFEAARDCLMAMYRSVEGELAWTDLHYWSERVDIDVVAMHRELDHMIGFLPDAEEFLSSLRRLGKRVTILTNAHRAGVEVKTAKTGLDRHVDRIVDAFEVGWLKMRSEYWPTCRQLVGFDPARALYIDDDEQCLAAAEDFGIGRIFHRSRSSSQASAVPSVRFTSIEHFHAILPG</sequence>
<organism evidence="1 2">
    <name type="scientific">Nitrospira defluvii</name>
    <dbReference type="NCBI Taxonomy" id="330214"/>
    <lineage>
        <taxon>Bacteria</taxon>
        <taxon>Pseudomonadati</taxon>
        <taxon>Nitrospirota</taxon>
        <taxon>Nitrospiria</taxon>
        <taxon>Nitrospirales</taxon>
        <taxon>Nitrospiraceae</taxon>
        <taxon>Nitrospira</taxon>
    </lineage>
</organism>
<dbReference type="Gene3D" id="3.40.50.1000">
    <property type="entry name" value="HAD superfamily/HAD-like"/>
    <property type="match status" value="1"/>
</dbReference>
<dbReference type="InterPro" id="IPR050155">
    <property type="entry name" value="HAD-like_hydrolase_sf"/>
</dbReference>
<dbReference type="GO" id="GO:0005829">
    <property type="term" value="C:cytosol"/>
    <property type="evidence" value="ECO:0007669"/>
    <property type="project" value="TreeGrafter"/>
</dbReference>
<dbReference type="OrthoDB" id="9773910at2"/>
<dbReference type="InterPro" id="IPR023214">
    <property type="entry name" value="HAD_sf"/>
</dbReference>
<proteinExistence type="predicted"/>
<dbReference type="Proteomes" id="UP000001660">
    <property type="component" value="Chromosome"/>
</dbReference>
<dbReference type="STRING" id="330214.NIDE4241"/>
<dbReference type="SFLD" id="SFLDS00003">
    <property type="entry name" value="Haloacid_Dehalogenase"/>
    <property type="match status" value="1"/>
</dbReference>
<dbReference type="PANTHER" id="PTHR43434:SF3">
    <property type="entry name" value="GMP_IMP NUCLEOTIDASE YRFG"/>
    <property type="match status" value="1"/>
</dbReference>
<dbReference type="GO" id="GO:0006281">
    <property type="term" value="P:DNA repair"/>
    <property type="evidence" value="ECO:0007669"/>
    <property type="project" value="TreeGrafter"/>
</dbReference>
<dbReference type="SFLD" id="SFLDG01129">
    <property type="entry name" value="C1.5:_HAD__Beta-PGM__Phosphata"/>
    <property type="match status" value="1"/>
</dbReference>
<dbReference type="PANTHER" id="PTHR43434">
    <property type="entry name" value="PHOSPHOGLYCOLATE PHOSPHATASE"/>
    <property type="match status" value="1"/>
</dbReference>
<gene>
    <name evidence="1" type="ORF">NIDE4241</name>
</gene>
<dbReference type="AlphaFoldDB" id="D8P8S4"/>
<name>D8P8S4_9BACT</name>
<reference evidence="1 2" key="1">
    <citation type="journal article" date="2010" name="Proc. Natl. Acad. Sci. U.S.A.">
        <title>A Nitrospira metagenome illuminates the physiology and evolution of globally important nitrite-oxidizing bacteria.</title>
        <authorList>
            <person name="Lucker S."/>
            <person name="Wagner M."/>
            <person name="Maixner F."/>
            <person name="Pelletier E."/>
            <person name="Koch H."/>
            <person name="Vacherie B."/>
            <person name="Rattei T."/>
            <person name="Sinninghe Damste J."/>
            <person name="Spieck E."/>
            <person name="Le Paslier D."/>
            <person name="Daims H."/>
        </authorList>
    </citation>
    <scope>NUCLEOTIDE SEQUENCE [LARGE SCALE GENOMIC DNA]</scope>
</reference>